<evidence type="ECO:0000256" key="1">
    <source>
        <dbReference type="SAM" id="Phobius"/>
    </source>
</evidence>
<name>A0A1A9EUW3_9GAMM</name>
<reference evidence="2 3" key="2">
    <citation type="journal article" date="2018" name="Int. J. Syst. Evol. Microbiol.">
        <title>Marinobacterium aestuarii sp. nov., a benzene-degrading marine bacterium isolated from estuary sediment.</title>
        <authorList>
            <person name="Bae S.S."/>
            <person name="Jung J."/>
            <person name="Chung D."/>
            <person name="Baek K."/>
        </authorList>
    </citation>
    <scope>NUCLEOTIDE SEQUENCE [LARGE SCALE GENOMIC DNA]</scope>
    <source>
        <strain evidence="2 3">ST58-10</strain>
    </source>
</reference>
<gene>
    <name evidence="2" type="ORF">A8C75_03160</name>
</gene>
<dbReference type="KEGG" id="mars:A8C75_03160"/>
<keyword evidence="1" id="KW-0812">Transmembrane</keyword>
<proteinExistence type="predicted"/>
<keyword evidence="1" id="KW-1133">Transmembrane helix</keyword>
<dbReference type="Proteomes" id="UP000078070">
    <property type="component" value="Chromosome"/>
</dbReference>
<keyword evidence="3" id="KW-1185">Reference proteome</keyword>
<reference evidence="3" key="1">
    <citation type="submission" date="2016-05" db="EMBL/GenBank/DDBJ databases">
        <authorList>
            <person name="Baek K."/>
            <person name="Yang S.-J."/>
        </authorList>
    </citation>
    <scope>NUCLEOTIDE SEQUENCE [LARGE SCALE GENOMIC DNA]</scope>
    <source>
        <strain evidence="3">ST58-10</strain>
    </source>
</reference>
<organism evidence="2 3">
    <name type="scientific">Marinobacterium aestuarii</name>
    <dbReference type="NCBI Taxonomy" id="1821621"/>
    <lineage>
        <taxon>Bacteria</taxon>
        <taxon>Pseudomonadati</taxon>
        <taxon>Pseudomonadota</taxon>
        <taxon>Gammaproteobacteria</taxon>
        <taxon>Oceanospirillales</taxon>
        <taxon>Oceanospirillaceae</taxon>
        <taxon>Marinobacterium</taxon>
    </lineage>
</organism>
<dbReference type="EMBL" id="CP015839">
    <property type="protein sequence ID" value="ANG61572.1"/>
    <property type="molecule type" value="Genomic_DNA"/>
</dbReference>
<feature type="transmembrane region" description="Helical" evidence="1">
    <location>
        <begin position="88"/>
        <end position="109"/>
    </location>
</feature>
<feature type="transmembrane region" description="Helical" evidence="1">
    <location>
        <begin position="56"/>
        <end position="82"/>
    </location>
</feature>
<sequence length="135" mass="13979">MHADPQDAADSATPESLSLIEAAAGVFATTRQHLAQLLTLLTLEARYAGLMLGMTLAMALIGALAAFSAWGLLLAAALGGLLALGWSWSLALGSLALANVVLALISLWLMRRALTRISLGSTRQALGLDLPNDAD</sequence>
<keyword evidence="1" id="KW-0472">Membrane</keyword>
<accession>A0A1A9EUW3</accession>
<dbReference type="AlphaFoldDB" id="A0A1A9EUW3"/>
<protein>
    <recommendedName>
        <fullName evidence="4">Phage holin family protein</fullName>
    </recommendedName>
</protein>
<dbReference type="STRING" id="1821621.A8C75_03160"/>
<evidence type="ECO:0008006" key="4">
    <source>
        <dbReference type="Google" id="ProtNLM"/>
    </source>
</evidence>
<evidence type="ECO:0000313" key="3">
    <source>
        <dbReference type="Proteomes" id="UP000078070"/>
    </source>
</evidence>
<evidence type="ECO:0000313" key="2">
    <source>
        <dbReference type="EMBL" id="ANG61572.1"/>
    </source>
</evidence>